<reference evidence="3" key="1">
    <citation type="journal article" date="2019" name="Int. J. Syst. Evol. Microbiol.">
        <title>The Global Catalogue of Microorganisms (GCM) 10K type strain sequencing project: providing services to taxonomists for standard genome sequencing and annotation.</title>
        <authorList>
            <consortium name="The Broad Institute Genomics Platform"/>
            <consortium name="The Broad Institute Genome Sequencing Center for Infectious Disease"/>
            <person name="Wu L."/>
            <person name="Ma J."/>
        </authorList>
    </citation>
    <scope>NUCLEOTIDE SEQUENCE [LARGE SCALE GENOMIC DNA]</scope>
    <source>
        <strain evidence="3">NBRC 112416</strain>
    </source>
</reference>
<keyword evidence="1" id="KW-0732">Signal</keyword>
<dbReference type="RefSeq" id="WP_284340050.1">
    <property type="nucleotide sequence ID" value="NZ_BSNS01000008.1"/>
</dbReference>
<evidence type="ECO:0000256" key="1">
    <source>
        <dbReference type="SAM" id="SignalP"/>
    </source>
</evidence>
<evidence type="ECO:0000313" key="3">
    <source>
        <dbReference type="Proteomes" id="UP001156691"/>
    </source>
</evidence>
<comment type="caution">
    <text evidence="2">The sequence shown here is derived from an EMBL/GenBank/DDBJ whole genome shotgun (WGS) entry which is preliminary data.</text>
</comment>
<dbReference type="EMBL" id="BSNS01000008">
    <property type="protein sequence ID" value="GLQ54600.1"/>
    <property type="molecule type" value="Genomic_DNA"/>
</dbReference>
<gene>
    <name evidence="2" type="ORF">GCM10010862_18590</name>
</gene>
<dbReference type="Proteomes" id="UP001156691">
    <property type="component" value="Unassembled WGS sequence"/>
</dbReference>
<evidence type="ECO:0000313" key="2">
    <source>
        <dbReference type="EMBL" id="GLQ54600.1"/>
    </source>
</evidence>
<protein>
    <submittedName>
        <fullName evidence="2">Uncharacterized protein</fullName>
    </submittedName>
</protein>
<feature type="chain" id="PRO_5046340856" evidence="1">
    <location>
        <begin position="27"/>
        <end position="143"/>
    </location>
</feature>
<name>A0ABQ5W3U7_9HYPH</name>
<accession>A0ABQ5W3U7</accession>
<feature type="signal peptide" evidence="1">
    <location>
        <begin position="1"/>
        <end position="26"/>
    </location>
</feature>
<keyword evidence="3" id="KW-1185">Reference proteome</keyword>
<sequence>MDTKAAIIALLSVWGVGTCVSLPASAQETETEDAAESEATSNPLLNRVWVRADDTNGLPGPMHIFLADGTLVSDSCWETYRLSQWQQVSPTAISWDEDGIEIKADIATVSDAELVLRLNLGSEVKEQRFVPAAVPYVCPDMES</sequence>
<organism evidence="2 3">
    <name type="scientific">Devosia nitrariae</name>
    <dbReference type="NCBI Taxonomy" id="2071872"/>
    <lineage>
        <taxon>Bacteria</taxon>
        <taxon>Pseudomonadati</taxon>
        <taxon>Pseudomonadota</taxon>
        <taxon>Alphaproteobacteria</taxon>
        <taxon>Hyphomicrobiales</taxon>
        <taxon>Devosiaceae</taxon>
        <taxon>Devosia</taxon>
    </lineage>
</organism>
<proteinExistence type="predicted"/>